<protein>
    <submittedName>
        <fullName evidence="1">Uncharacterized protein</fullName>
    </submittedName>
</protein>
<comment type="caution">
    <text evidence="1">The sequence shown here is derived from an EMBL/GenBank/DDBJ whole genome shotgun (WGS) entry which is preliminary data.</text>
</comment>
<evidence type="ECO:0000313" key="1">
    <source>
        <dbReference type="EMBL" id="MBD0380900.1"/>
    </source>
</evidence>
<name>A0A926KRU1_9BACL</name>
<dbReference type="Proteomes" id="UP000650466">
    <property type="component" value="Unassembled WGS sequence"/>
</dbReference>
<dbReference type="AlphaFoldDB" id="A0A926KRU1"/>
<organism evidence="1 2">
    <name type="scientific">Paenibacillus sedimenti</name>
    <dbReference type="NCBI Taxonomy" id="2770274"/>
    <lineage>
        <taxon>Bacteria</taxon>
        <taxon>Bacillati</taxon>
        <taxon>Bacillota</taxon>
        <taxon>Bacilli</taxon>
        <taxon>Bacillales</taxon>
        <taxon>Paenibacillaceae</taxon>
        <taxon>Paenibacillus</taxon>
    </lineage>
</organism>
<keyword evidence="2" id="KW-1185">Reference proteome</keyword>
<dbReference type="EMBL" id="JACVVD010000003">
    <property type="protein sequence ID" value="MBD0380900.1"/>
    <property type="molecule type" value="Genomic_DNA"/>
</dbReference>
<proteinExistence type="predicted"/>
<gene>
    <name evidence="1" type="ORF">ICC18_12285</name>
</gene>
<evidence type="ECO:0000313" key="2">
    <source>
        <dbReference type="Proteomes" id="UP000650466"/>
    </source>
</evidence>
<accession>A0A926KRU1</accession>
<reference evidence="1" key="1">
    <citation type="submission" date="2020-09" db="EMBL/GenBank/DDBJ databases">
        <title>Draft Genome Sequence of Paenibacillus sp. WST5.</title>
        <authorList>
            <person name="Bao Z."/>
        </authorList>
    </citation>
    <scope>NUCLEOTIDE SEQUENCE</scope>
    <source>
        <strain evidence="1">WST5</strain>
    </source>
</reference>
<sequence>MKIIVAACDSNGRDICNDVKHQLQATHSADNRPYNTCNKGKPLGHPKHILSYLLKRAAV</sequence>